<dbReference type="Proteomes" id="UP001310594">
    <property type="component" value="Unassembled WGS sequence"/>
</dbReference>
<protein>
    <submittedName>
        <fullName evidence="2">Uncharacterized protein</fullName>
    </submittedName>
</protein>
<name>A0AAN7W007_9PEZI</name>
<feature type="compositionally biased region" description="Basic and acidic residues" evidence="1">
    <location>
        <begin position="107"/>
        <end position="122"/>
    </location>
</feature>
<dbReference type="AlphaFoldDB" id="A0AAN7W007"/>
<organism evidence="2 3">
    <name type="scientific">Elasticomyces elasticus</name>
    <dbReference type="NCBI Taxonomy" id="574655"/>
    <lineage>
        <taxon>Eukaryota</taxon>
        <taxon>Fungi</taxon>
        <taxon>Dikarya</taxon>
        <taxon>Ascomycota</taxon>
        <taxon>Pezizomycotina</taxon>
        <taxon>Dothideomycetes</taxon>
        <taxon>Dothideomycetidae</taxon>
        <taxon>Mycosphaerellales</taxon>
        <taxon>Teratosphaeriaceae</taxon>
        <taxon>Elasticomyces</taxon>
    </lineage>
</organism>
<comment type="caution">
    <text evidence="2">The sequence shown here is derived from an EMBL/GenBank/DDBJ whole genome shotgun (WGS) entry which is preliminary data.</text>
</comment>
<gene>
    <name evidence="2" type="ORF">LTR97_010547</name>
</gene>
<feature type="region of interest" description="Disordered" evidence="1">
    <location>
        <begin position="1"/>
        <end position="147"/>
    </location>
</feature>
<feature type="compositionally biased region" description="Low complexity" evidence="1">
    <location>
        <begin position="123"/>
        <end position="134"/>
    </location>
</feature>
<accession>A0AAN7W007</accession>
<evidence type="ECO:0000313" key="3">
    <source>
        <dbReference type="Proteomes" id="UP001310594"/>
    </source>
</evidence>
<proteinExistence type="predicted"/>
<evidence type="ECO:0000313" key="2">
    <source>
        <dbReference type="EMBL" id="KAK5693071.1"/>
    </source>
</evidence>
<sequence>MNEQGLAAIKRRPTIEQTPSNPHINADLDPSIEIEPGSADPKPTHGEQTKQLPPLFTGIQRERHPDPALSSPLDPLTPSNLHSPPAQVLKSQYEANVDPGASADPRAIQEKNEVENELHSKVPESPATSESPTSKRSLFDMLGFGKA</sequence>
<evidence type="ECO:0000256" key="1">
    <source>
        <dbReference type="SAM" id="MobiDB-lite"/>
    </source>
</evidence>
<feature type="compositionally biased region" description="Low complexity" evidence="1">
    <location>
        <begin position="67"/>
        <end position="79"/>
    </location>
</feature>
<reference evidence="2" key="1">
    <citation type="submission" date="2023-08" db="EMBL/GenBank/DDBJ databases">
        <title>Black Yeasts Isolated from many extreme environments.</title>
        <authorList>
            <person name="Coleine C."/>
            <person name="Stajich J.E."/>
            <person name="Selbmann L."/>
        </authorList>
    </citation>
    <scope>NUCLEOTIDE SEQUENCE</scope>
    <source>
        <strain evidence="2">CCFEE 5810</strain>
    </source>
</reference>
<dbReference type="EMBL" id="JAVRQU010000018">
    <property type="protein sequence ID" value="KAK5693071.1"/>
    <property type="molecule type" value="Genomic_DNA"/>
</dbReference>